<name>A0AAT9HXK5_9ACTN</name>
<dbReference type="AlphaFoldDB" id="A0AAT9HXK5"/>
<dbReference type="REBASE" id="845438">
    <property type="entry name" value="SspKM778ORF81030P"/>
</dbReference>
<sequence>MIEAKAEDMLEHWVTTVLPGGFKAQVAAVSRKAAVRYHHALRKARDELLDQLAEFDPESVTGTPLEKLSARQRYLHQAHRFRALLRRIDFVPVISPGSGHKRGEWREWTDAGRQEAYTERFQKAFPELAPDPEWVAVTPFNPPQALPLPPIPPAVWTPRGPMPRTAGRSRSPPRCPTPCTPTAPSRS</sequence>
<gene>
    <name evidence="2" type="ORF">SHKM778_80950</name>
</gene>
<dbReference type="Gene3D" id="3.40.50.300">
    <property type="entry name" value="P-loop containing nucleotide triphosphate hydrolases"/>
    <property type="match status" value="1"/>
</dbReference>
<evidence type="ECO:0000313" key="2">
    <source>
        <dbReference type="EMBL" id="BFO21707.1"/>
    </source>
</evidence>
<protein>
    <submittedName>
        <fullName evidence="2">Uncharacterized protein</fullName>
    </submittedName>
</protein>
<reference evidence="2" key="2">
    <citation type="submission" date="2024-07" db="EMBL/GenBank/DDBJ databases">
        <title>Streptomyces haneummycinica sp. nov., a new antibiotic-producing actinobacterium isolated from marine sediment.</title>
        <authorList>
            <person name="Uemura M."/>
            <person name="Hamada M."/>
            <person name="Hirano S."/>
            <person name="Kobayashi K."/>
            <person name="Ohshiro T."/>
            <person name="Kobayashi T."/>
            <person name="Terahara T."/>
        </authorList>
    </citation>
    <scope>NUCLEOTIDE SEQUENCE</scope>
    <source>
        <strain evidence="2">KM77-8</strain>
    </source>
</reference>
<evidence type="ECO:0000256" key="1">
    <source>
        <dbReference type="SAM" id="MobiDB-lite"/>
    </source>
</evidence>
<reference evidence="2" key="1">
    <citation type="submission" date="2024-06" db="EMBL/GenBank/DDBJ databases">
        <authorList>
            <consortium name="consrtm"/>
            <person name="Uemura M."/>
            <person name="Terahara T."/>
        </authorList>
    </citation>
    <scope>NUCLEOTIDE SEQUENCE</scope>
    <source>
        <strain evidence="2">KM77-8</strain>
    </source>
</reference>
<feature type="region of interest" description="Disordered" evidence="1">
    <location>
        <begin position="151"/>
        <end position="187"/>
    </location>
</feature>
<dbReference type="InterPro" id="IPR027417">
    <property type="entry name" value="P-loop_NTPase"/>
</dbReference>
<dbReference type="EMBL" id="AP035768">
    <property type="protein sequence ID" value="BFO21707.1"/>
    <property type="molecule type" value="Genomic_DNA"/>
</dbReference>
<proteinExistence type="predicted"/>
<organism evidence="2">
    <name type="scientific">Streptomyces haneummycinicus</name>
    <dbReference type="NCBI Taxonomy" id="3074435"/>
    <lineage>
        <taxon>Bacteria</taxon>
        <taxon>Bacillati</taxon>
        <taxon>Actinomycetota</taxon>
        <taxon>Actinomycetes</taxon>
        <taxon>Kitasatosporales</taxon>
        <taxon>Streptomycetaceae</taxon>
        <taxon>Streptomyces</taxon>
    </lineage>
</organism>
<accession>A0AAT9HXK5</accession>